<keyword evidence="2" id="KW-1185">Reference proteome</keyword>
<sequence length="147" mass="14034">MPLFLSFFPLKQNGGATLAYSLRGGGCCSGAVTAGVSGGCCSGAVIVDVIGGCCSGAVIVGVSGGCCSGAVIAGVSGSCCSGSVTDGVSGGCCSGATTAGVSGDDNCIDVLPGRPGAAIHPLTSQLIHFPCDTPGISLIYLISEMDF</sequence>
<evidence type="ECO:0000313" key="2">
    <source>
        <dbReference type="Proteomes" id="UP001283361"/>
    </source>
</evidence>
<gene>
    <name evidence="1" type="ORF">RRG08_060010</name>
</gene>
<proteinExistence type="predicted"/>
<name>A0AAE0YEZ6_9GAST</name>
<dbReference type="AlphaFoldDB" id="A0AAE0YEZ6"/>
<reference evidence="1" key="1">
    <citation type="journal article" date="2023" name="G3 (Bethesda)">
        <title>A reference genome for the long-term kleptoplast-retaining sea slug Elysia crispata morphotype clarki.</title>
        <authorList>
            <person name="Eastman K.E."/>
            <person name="Pendleton A.L."/>
            <person name="Shaikh M.A."/>
            <person name="Suttiyut T."/>
            <person name="Ogas R."/>
            <person name="Tomko P."/>
            <person name="Gavelis G."/>
            <person name="Widhalm J.R."/>
            <person name="Wisecaver J.H."/>
        </authorList>
    </citation>
    <scope>NUCLEOTIDE SEQUENCE</scope>
    <source>
        <strain evidence="1">ECLA1</strain>
    </source>
</reference>
<accession>A0AAE0YEZ6</accession>
<protein>
    <submittedName>
        <fullName evidence="1">Uncharacterized protein</fullName>
    </submittedName>
</protein>
<dbReference type="EMBL" id="JAWDGP010006349">
    <property type="protein sequence ID" value="KAK3742508.1"/>
    <property type="molecule type" value="Genomic_DNA"/>
</dbReference>
<comment type="caution">
    <text evidence="1">The sequence shown here is derived from an EMBL/GenBank/DDBJ whole genome shotgun (WGS) entry which is preliminary data.</text>
</comment>
<dbReference type="Proteomes" id="UP001283361">
    <property type="component" value="Unassembled WGS sequence"/>
</dbReference>
<evidence type="ECO:0000313" key="1">
    <source>
        <dbReference type="EMBL" id="KAK3742508.1"/>
    </source>
</evidence>
<organism evidence="1 2">
    <name type="scientific">Elysia crispata</name>
    <name type="common">lettuce slug</name>
    <dbReference type="NCBI Taxonomy" id="231223"/>
    <lineage>
        <taxon>Eukaryota</taxon>
        <taxon>Metazoa</taxon>
        <taxon>Spiralia</taxon>
        <taxon>Lophotrochozoa</taxon>
        <taxon>Mollusca</taxon>
        <taxon>Gastropoda</taxon>
        <taxon>Heterobranchia</taxon>
        <taxon>Euthyneura</taxon>
        <taxon>Panpulmonata</taxon>
        <taxon>Sacoglossa</taxon>
        <taxon>Placobranchoidea</taxon>
        <taxon>Plakobranchidae</taxon>
        <taxon>Elysia</taxon>
    </lineage>
</organism>